<dbReference type="Pfam" id="PF00583">
    <property type="entry name" value="Acetyltransf_1"/>
    <property type="match status" value="1"/>
</dbReference>
<dbReference type="EMBL" id="LT630287">
    <property type="protein sequence ID" value="SFV40661.1"/>
    <property type="molecule type" value="Genomic_DNA"/>
</dbReference>
<evidence type="ECO:0000259" key="1">
    <source>
        <dbReference type="PROSITE" id="PS51186"/>
    </source>
</evidence>
<sequence length="174" mass="20369">MLQLRLATLNDLPAVMEIFDQARLFLKQNSIPQWQDGTPNKNTFFEDIKQEDLFLFVNETEILGIAALKLGPDPFYDVIKQGEWLSDAQYYTIHRFAMSSKYRGEHLSEPFFKELFEIIVKRGIYHVRIDTHPQNAGMQHVISKLGFQYCGIVEVKQEQSDPIRKAYELKIKQE</sequence>
<dbReference type="RefSeq" id="WP_010494189.1">
    <property type="nucleotide sequence ID" value="NZ_CP113926.1"/>
</dbReference>
<dbReference type="STRING" id="89059.LAC1533_1241"/>
<protein>
    <submittedName>
        <fullName evidence="2 3">Acetyltransferase</fullName>
    </submittedName>
</protein>
<dbReference type="GO" id="GO:0016747">
    <property type="term" value="F:acyltransferase activity, transferring groups other than amino-acyl groups"/>
    <property type="evidence" value="ECO:0007669"/>
    <property type="project" value="InterPro"/>
</dbReference>
<dbReference type="AlphaFoldDB" id="A0A0R2KEM8"/>
<dbReference type="InterPro" id="IPR016181">
    <property type="entry name" value="Acyl_CoA_acyltransferase"/>
</dbReference>
<evidence type="ECO:0000313" key="2">
    <source>
        <dbReference type="EMBL" id="KRN85836.1"/>
    </source>
</evidence>
<dbReference type="PATRIC" id="fig|89059.3.peg.754"/>
<organism evidence="2 4">
    <name type="scientific">Ligilactobacillus acidipiscis</name>
    <dbReference type="NCBI Taxonomy" id="89059"/>
    <lineage>
        <taxon>Bacteria</taxon>
        <taxon>Bacillati</taxon>
        <taxon>Bacillota</taxon>
        <taxon>Bacilli</taxon>
        <taxon>Lactobacillales</taxon>
        <taxon>Lactobacillaceae</taxon>
        <taxon>Ligilactobacillus</taxon>
    </lineage>
</organism>
<proteinExistence type="predicted"/>
<reference evidence="2 4" key="1">
    <citation type="journal article" date="2015" name="Genome Announc.">
        <title>Expanding the biotechnology potential of lactobacilli through comparative genomics of 213 strains and associated genera.</title>
        <authorList>
            <person name="Sun Z."/>
            <person name="Harris H.M."/>
            <person name="McCann A."/>
            <person name="Guo C."/>
            <person name="Argimon S."/>
            <person name="Zhang W."/>
            <person name="Yang X."/>
            <person name="Jeffery I.B."/>
            <person name="Cooney J.C."/>
            <person name="Kagawa T.F."/>
            <person name="Liu W."/>
            <person name="Song Y."/>
            <person name="Salvetti E."/>
            <person name="Wrobel A."/>
            <person name="Rasinkangas P."/>
            <person name="Parkhill J."/>
            <person name="Rea M.C."/>
            <person name="O'Sullivan O."/>
            <person name="Ritari J."/>
            <person name="Douillard F.P."/>
            <person name="Paul Ross R."/>
            <person name="Yang R."/>
            <person name="Briner A.E."/>
            <person name="Felis G.E."/>
            <person name="de Vos W.M."/>
            <person name="Barrangou R."/>
            <person name="Klaenhammer T.R."/>
            <person name="Caufield P.W."/>
            <person name="Cui Y."/>
            <person name="Zhang H."/>
            <person name="O'Toole P.W."/>
        </authorList>
    </citation>
    <scope>NUCLEOTIDE SEQUENCE [LARGE SCALE GENOMIC DNA]</scope>
    <source>
        <strain evidence="2 4">DSM 15353</strain>
    </source>
</reference>
<dbReference type="Proteomes" id="UP000051491">
    <property type="component" value="Unassembled WGS sequence"/>
</dbReference>
<gene>
    <name evidence="2" type="ORF">IV43_GL000723</name>
    <name evidence="3" type="ORF">LAC1533_1241</name>
</gene>
<keyword evidence="2" id="KW-0808">Transferase</keyword>
<evidence type="ECO:0000313" key="5">
    <source>
        <dbReference type="Proteomes" id="UP000190935"/>
    </source>
</evidence>
<reference evidence="3" key="3">
    <citation type="submission" date="2016-11" db="EMBL/GenBank/DDBJ databases">
        <authorList>
            <person name="Jaros S."/>
            <person name="Januszkiewicz K."/>
            <person name="Wedrychowicz H."/>
        </authorList>
    </citation>
    <scope>NUCLEOTIDE SEQUENCE [LARGE SCALE GENOMIC DNA]</scope>
    <source>
        <strain evidence="3">ACA-DC 1533</strain>
    </source>
</reference>
<dbReference type="Gene3D" id="3.40.630.30">
    <property type="match status" value="1"/>
</dbReference>
<dbReference type="InterPro" id="IPR000182">
    <property type="entry name" value="GNAT_dom"/>
</dbReference>
<dbReference type="Proteomes" id="UP000190935">
    <property type="component" value="Chromosome I"/>
</dbReference>
<dbReference type="PROSITE" id="PS51186">
    <property type="entry name" value="GNAT"/>
    <property type="match status" value="1"/>
</dbReference>
<dbReference type="OrthoDB" id="9796381at2"/>
<dbReference type="SUPFAM" id="SSF55729">
    <property type="entry name" value="Acyl-CoA N-acyltransferases (Nat)"/>
    <property type="match status" value="1"/>
</dbReference>
<feature type="domain" description="N-acetyltransferase" evidence="1">
    <location>
        <begin position="2"/>
        <end position="174"/>
    </location>
</feature>
<evidence type="ECO:0000313" key="4">
    <source>
        <dbReference type="Proteomes" id="UP000051491"/>
    </source>
</evidence>
<reference evidence="5" key="2">
    <citation type="submission" date="2016-11" db="EMBL/GenBank/DDBJ databases">
        <authorList>
            <person name="Papadimitriou K."/>
        </authorList>
    </citation>
    <scope>NUCLEOTIDE SEQUENCE [LARGE SCALE GENOMIC DNA]</scope>
    <source>
        <strain evidence="5">ACA-DC 1533</strain>
    </source>
</reference>
<accession>A0A0R2KEM8</accession>
<evidence type="ECO:0000313" key="3">
    <source>
        <dbReference type="EMBL" id="SFV40661.1"/>
    </source>
</evidence>
<dbReference type="EMBL" id="JQBK01000018">
    <property type="protein sequence ID" value="KRN85836.1"/>
    <property type="molecule type" value="Genomic_DNA"/>
</dbReference>
<dbReference type="KEGG" id="laca:LAC1533_1241"/>
<dbReference type="GeneID" id="95349339"/>
<name>A0A0R2KEM8_9LACO</name>